<evidence type="ECO:0000313" key="2">
    <source>
        <dbReference type="EMBL" id="EIM79922.1"/>
    </source>
</evidence>
<dbReference type="RefSeq" id="XP_007310913.1">
    <property type="nucleotide sequence ID" value="XM_007310851.1"/>
</dbReference>
<proteinExistence type="predicted"/>
<dbReference type="Proteomes" id="UP000053927">
    <property type="component" value="Unassembled WGS sequence"/>
</dbReference>
<feature type="region of interest" description="Disordered" evidence="1">
    <location>
        <begin position="216"/>
        <end position="251"/>
    </location>
</feature>
<reference evidence="3" key="1">
    <citation type="journal article" date="2012" name="Science">
        <title>The Paleozoic origin of enzymatic lignin decomposition reconstructed from 31 fungal genomes.</title>
        <authorList>
            <person name="Floudas D."/>
            <person name="Binder M."/>
            <person name="Riley R."/>
            <person name="Barry K."/>
            <person name="Blanchette R.A."/>
            <person name="Henrissat B."/>
            <person name="Martinez A.T."/>
            <person name="Otillar R."/>
            <person name="Spatafora J.W."/>
            <person name="Yadav J.S."/>
            <person name="Aerts A."/>
            <person name="Benoit I."/>
            <person name="Boyd A."/>
            <person name="Carlson A."/>
            <person name="Copeland A."/>
            <person name="Coutinho P.M."/>
            <person name="de Vries R.P."/>
            <person name="Ferreira P."/>
            <person name="Findley K."/>
            <person name="Foster B."/>
            <person name="Gaskell J."/>
            <person name="Glotzer D."/>
            <person name="Gorecki P."/>
            <person name="Heitman J."/>
            <person name="Hesse C."/>
            <person name="Hori C."/>
            <person name="Igarashi K."/>
            <person name="Jurgens J.A."/>
            <person name="Kallen N."/>
            <person name="Kersten P."/>
            <person name="Kohler A."/>
            <person name="Kuees U."/>
            <person name="Kumar T.K.A."/>
            <person name="Kuo A."/>
            <person name="LaButti K."/>
            <person name="Larrondo L.F."/>
            <person name="Lindquist E."/>
            <person name="Ling A."/>
            <person name="Lombard V."/>
            <person name="Lucas S."/>
            <person name="Lundell T."/>
            <person name="Martin R."/>
            <person name="McLaughlin D.J."/>
            <person name="Morgenstern I."/>
            <person name="Morin E."/>
            <person name="Murat C."/>
            <person name="Nagy L.G."/>
            <person name="Nolan M."/>
            <person name="Ohm R.A."/>
            <person name="Patyshakuliyeva A."/>
            <person name="Rokas A."/>
            <person name="Ruiz-Duenas F.J."/>
            <person name="Sabat G."/>
            <person name="Salamov A."/>
            <person name="Samejima M."/>
            <person name="Schmutz J."/>
            <person name="Slot J.C."/>
            <person name="St John F."/>
            <person name="Stenlid J."/>
            <person name="Sun H."/>
            <person name="Sun S."/>
            <person name="Syed K."/>
            <person name="Tsang A."/>
            <person name="Wiebenga A."/>
            <person name="Young D."/>
            <person name="Pisabarro A."/>
            <person name="Eastwood D.C."/>
            <person name="Martin F."/>
            <person name="Cullen D."/>
            <person name="Grigoriev I.V."/>
            <person name="Hibbett D.S."/>
        </authorList>
    </citation>
    <scope>NUCLEOTIDE SEQUENCE [LARGE SCALE GENOMIC DNA]</scope>
    <source>
        <strain evidence="3">FP-91666</strain>
    </source>
</reference>
<dbReference type="AlphaFoldDB" id="R7S025"/>
<feature type="compositionally biased region" description="Acidic residues" evidence="1">
    <location>
        <begin position="216"/>
        <end position="226"/>
    </location>
</feature>
<accession>R7S025</accession>
<keyword evidence="3" id="KW-1185">Reference proteome</keyword>
<protein>
    <submittedName>
        <fullName evidence="2">Uncharacterized protein</fullName>
    </submittedName>
</protein>
<dbReference type="EMBL" id="JH687400">
    <property type="protein sequence ID" value="EIM79922.1"/>
    <property type="molecule type" value="Genomic_DNA"/>
</dbReference>
<evidence type="ECO:0000313" key="3">
    <source>
        <dbReference type="Proteomes" id="UP000053927"/>
    </source>
</evidence>
<gene>
    <name evidence="2" type="ORF">STEHIDRAFT_172918</name>
</gene>
<name>R7S025_STEHR</name>
<sequence>MSAQTASNQDRDWTRLGHYMSDNIPMLSDMCPDEANDAPYGGTVDAMVSDSDDASFAMNTFFLPNMDTVVSGNDEERNELEELALLGVIFGYEPAPAIINDEGFRPIDMGEQPLRDITHDAPPQLDITPGTMVETIVPGCPAPLPVSSYASPYASEFAYERVADAIALAALLPASPTICATSPLYRDTTPYSVASETVFARSPSAFVEDGKMVEELAEDDEDESMGDEASVASGERERSEDDANLPLMGGKNKELNKNATGKLLGIYAEACLVLTKAQAIPPYKLYMLNPRLDMGNSPRPGLALRIMIQKMMEWMKRWRRKRRKRRTTK</sequence>
<dbReference type="GeneID" id="18804170"/>
<evidence type="ECO:0000256" key="1">
    <source>
        <dbReference type="SAM" id="MobiDB-lite"/>
    </source>
</evidence>
<organism evidence="2 3">
    <name type="scientific">Stereum hirsutum (strain FP-91666)</name>
    <name type="common">White-rot fungus</name>
    <dbReference type="NCBI Taxonomy" id="721885"/>
    <lineage>
        <taxon>Eukaryota</taxon>
        <taxon>Fungi</taxon>
        <taxon>Dikarya</taxon>
        <taxon>Basidiomycota</taxon>
        <taxon>Agaricomycotina</taxon>
        <taxon>Agaricomycetes</taxon>
        <taxon>Russulales</taxon>
        <taxon>Stereaceae</taxon>
        <taxon>Stereum</taxon>
    </lineage>
</organism>
<dbReference type="KEGG" id="shs:STEHIDRAFT_172918"/>